<dbReference type="Gene3D" id="3.40.50.150">
    <property type="entry name" value="Vaccinia Virus protein VP39"/>
    <property type="match status" value="1"/>
</dbReference>
<keyword evidence="3 5" id="KW-0949">S-adenosyl-L-methionine</keyword>
<evidence type="ECO:0000313" key="8">
    <source>
        <dbReference type="Proteomes" id="UP000292003"/>
    </source>
</evidence>
<dbReference type="SUPFAM" id="SSF53335">
    <property type="entry name" value="S-adenosyl-L-methionine-dependent methyltransferases"/>
    <property type="match status" value="1"/>
</dbReference>
<feature type="binding site" evidence="5">
    <location>
        <position position="75"/>
    </location>
    <ligand>
        <name>S-adenosyl-L-methionine</name>
        <dbReference type="ChEBI" id="CHEBI:59789"/>
    </ligand>
</feature>
<dbReference type="Pfam" id="PF00398">
    <property type="entry name" value="RrnaAD"/>
    <property type="match status" value="1"/>
</dbReference>
<evidence type="ECO:0000256" key="1">
    <source>
        <dbReference type="ARBA" id="ARBA00022603"/>
    </source>
</evidence>
<dbReference type="EMBL" id="SFCC01000023">
    <property type="protein sequence ID" value="RZQ59602.1"/>
    <property type="molecule type" value="Genomic_DNA"/>
</dbReference>
<dbReference type="PANTHER" id="PTHR11727">
    <property type="entry name" value="DIMETHYLADENOSINE TRANSFERASE"/>
    <property type="match status" value="1"/>
</dbReference>
<keyword evidence="2 5" id="KW-0808">Transferase</keyword>
<evidence type="ECO:0000256" key="3">
    <source>
        <dbReference type="ARBA" id="ARBA00022691"/>
    </source>
</evidence>
<dbReference type="InterPro" id="IPR020596">
    <property type="entry name" value="rRNA_Ade_Mease_Trfase_CS"/>
</dbReference>
<protein>
    <submittedName>
        <fullName evidence="7">Methyltransferase domain-containing protein</fullName>
    </submittedName>
</protein>
<dbReference type="PROSITE" id="PS01131">
    <property type="entry name" value="RRNA_A_DIMETH"/>
    <property type="match status" value="1"/>
</dbReference>
<keyword evidence="8" id="KW-1185">Reference proteome</keyword>
<keyword evidence="4 5" id="KW-0694">RNA-binding</keyword>
<comment type="similarity">
    <text evidence="5">Belongs to the class I-like SAM-binding methyltransferase superfamily. rRNA adenine N(6)-methyltransferase family.</text>
</comment>
<dbReference type="GO" id="GO:0005829">
    <property type="term" value="C:cytosol"/>
    <property type="evidence" value="ECO:0007669"/>
    <property type="project" value="TreeGrafter"/>
</dbReference>
<dbReference type="InterPro" id="IPR001737">
    <property type="entry name" value="KsgA/Erm"/>
</dbReference>
<feature type="binding site" evidence="5">
    <location>
        <position position="29"/>
    </location>
    <ligand>
        <name>S-adenosyl-L-methionine</name>
        <dbReference type="ChEBI" id="CHEBI:59789"/>
    </ligand>
</feature>
<evidence type="ECO:0000256" key="5">
    <source>
        <dbReference type="PROSITE-ProRule" id="PRU01026"/>
    </source>
</evidence>
<sequence>MHFLAAAHVADRLVRSAEVTERDLVVDFGAGHGAITAPLARTGAGVIAVERDPEFVRRLGIRMSDSGNVKVIPGDVRTFPLPRKAFLVVSSIPYAVSTALFRRLLTPPRTALSRAAIIVEWGFAKRVTAAVPRDLEAAWWAARFELDLVDRIPPRCFSPAPKVASAHLTIRRGEPLSGLAQRALWTVLSAAYRAPRLPARQAMSAVLAGRRAHGVLKAAGIDPAAPAGTVRPDRWAHLARRLAEDRGLHWPPLPKHLNR</sequence>
<evidence type="ECO:0000313" key="7">
    <source>
        <dbReference type="EMBL" id="RZQ59602.1"/>
    </source>
</evidence>
<reference evidence="7 8" key="1">
    <citation type="submission" date="2019-02" db="EMBL/GenBank/DDBJ databases">
        <title>Draft genome sequence of Amycolatopsis sp. 8-3EHSu isolated from roots of Suaeda maritima.</title>
        <authorList>
            <person name="Duangmal K."/>
            <person name="Chantavorakit T."/>
        </authorList>
    </citation>
    <scope>NUCLEOTIDE SEQUENCE [LARGE SCALE GENOMIC DNA]</scope>
    <source>
        <strain evidence="7 8">8-3EHSu</strain>
    </source>
</reference>
<dbReference type="GO" id="GO:0000179">
    <property type="term" value="F:rRNA (adenine-N6,N6-)-dimethyltransferase activity"/>
    <property type="evidence" value="ECO:0007669"/>
    <property type="project" value="UniProtKB-UniRule"/>
</dbReference>
<dbReference type="InterPro" id="IPR020598">
    <property type="entry name" value="rRNA_Ade_methylase_Trfase_N"/>
</dbReference>
<feature type="binding site" evidence="5">
    <location>
        <position position="2"/>
    </location>
    <ligand>
        <name>S-adenosyl-L-methionine</name>
        <dbReference type="ChEBI" id="CHEBI:59789"/>
    </ligand>
</feature>
<dbReference type="Proteomes" id="UP000292003">
    <property type="component" value="Unassembled WGS sequence"/>
</dbReference>
<organism evidence="7 8">
    <name type="scientific">Amycolatopsis suaedae</name>
    <dbReference type="NCBI Taxonomy" id="2510978"/>
    <lineage>
        <taxon>Bacteria</taxon>
        <taxon>Bacillati</taxon>
        <taxon>Actinomycetota</taxon>
        <taxon>Actinomycetes</taxon>
        <taxon>Pseudonocardiales</taxon>
        <taxon>Pseudonocardiaceae</taxon>
        <taxon>Amycolatopsis</taxon>
    </lineage>
</organism>
<dbReference type="CDD" id="cd02440">
    <property type="entry name" value="AdoMet_MTases"/>
    <property type="match status" value="1"/>
</dbReference>
<keyword evidence="1 5" id="KW-0489">Methyltransferase</keyword>
<dbReference type="InterPro" id="IPR023165">
    <property type="entry name" value="rRNA_Ade_diMease-like_C"/>
</dbReference>
<feature type="binding site" evidence="5">
    <location>
        <position position="4"/>
    </location>
    <ligand>
        <name>S-adenosyl-L-methionine</name>
        <dbReference type="ChEBI" id="CHEBI:59789"/>
    </ligand>
</feature>
<dbReference type="OrthoDB" id="3616874at2"/>
<dbReference type="SMART" id="SM00650">
    <property type="entry name" value="rADc"/>
    <property type="match status" value="1"/>
</dbReference>
<dbReference type="GO" id="GO:0003723">
    <property type="term" value="F:RNA binding"/>
    <property type="evidence" value="ECO:0007669"/>
    <property type="project" value="UniProtKB-UniRule"/>
</dbReference>
<evidence type="ECO:0000256" key="4">
    <source>
        <dbReference type="ARBA" id="ARBA00022884"/>
    </source>
</evidence>
<feature type="binding site" evidence="5">
    <location>
        <position position="50"/>
    </location>
    <ligand>
        <name>S-adenosyl-L-methionine</name>
        <dbReference type="ChEBI" id="CHEBI:59789"/>
    </ligand>
</feature>
<evidence type="ECO:0000256" key="2">
    <source>
        <dbReference type="ARBA" id="ARBA00022679"/>
    </source>
</evidence>
<accession>A0A4Q7IZ98</accession>
<dbReference type="PROSITE" id="PS51689">
    <property type="entry name" value="SAM_RNA_A_N6_MT"/>
    <property type="match status" value="1"/>
</dbReference>
<dbReference type="InterPro" id="IPR029063">
    <property type="entry name" value="SAM-dependent_MTases_sf"/>
</dbReference>
<proteinExistence type="inferred from homology"/>
<gene>
    <name evidence="7" type="ORF">EWH70_33730</name>
</gene>
<dbReference type="Gene3D" id="1.10.8.100">
    <property type="entry name" value="Ribosomal RNA adenine dimethylase-like, domain 2"/>
    <property type="match status" value="1"/>
</dbReference>
<name>A0A4Q7IZ98_9PSEU</name>
<evidence type="ECO:0000259" key="6">
    <source>
        <dbReference type="SMART" id="SM00650"/>
    </source>
</evidence>
<dbReference type="AlphaFoldDB" id="A0A4Q7IZ98"/>
<feature type="binding site" evidence="5">
    <location>
        <position position="91"/>
    </location>
    <ligand>
        <name>S-adenosyl-L-methionine</name>
        <dbReference type="ChEBI" id="CHEBI:59789"/>
    </ligand>
</feature>
<feature type="domain" description="Ribosomal RNA adenine methylase transferase N-terminal" evidence="6">
    <location>
        <begin position="9"/>
        <end position="174"/>
    </location>
</feature>
<comment type="caution">
    <text evidence="7">The sequence shown here is derived from an EMBL/GenBank/DDBJ whole genome shotgun (WGS) entry which is preliminary data.</text>
</comment>
<dbReference type="PANTHER" id="PTHR11727:SF7">
    <property type="entry name" value="DIMETHYLADENOSINE TRANSFERASE-RELATED"/>
    <property type="match status" value="1"/>
</dbReference>